<dbReference type="PANTHER" id="PTHR46211">
    <property type="entry name" value="GLYCEROPHOSPHORYL DIESTER PHOSPHODIESTERASE"/>
    <property type="match status" value="1"/>
</dbReference>
<accession>A0A6J6B5L8</accession>
<protein>
    <submittedName>
        <fullName evidence="2">Unannotated protein</fullName>
    </submittedName>
</protein>
<reference evidence="2" key="1">
    <citation type="submission" date="2020-05" db="EMBL/GenBank/DDBJ databases">
        <authorList>
            <person name="Chiriac C."/>
            <person name="Salcher M."/>
            <person name="Ghai R."/>
            <person name="Kavagutti S V."/>
        </authorList>
    </citation>
    <scope>NUCLEOTIDE SEQUENCE</scope>
</reference>
<gene>
    <name evidence="2" type="ORF">UFOPK1425_00180</name>
</gene>
<feature type="domain" description="GP-PDE" evidence="1">
    <location>
        <begin position="1"/>
        <end position="224"/>
    </location>
</feature>
<dbReference type="AlphaFoldDB" id="A0A6J6B5L8"/>
<dbReference type="GO" id="GO:0008081">
    <property type="term" value="F:phosphoric diester hydrolase activity"/>
    <property type="evidence" value="ECO:0007669"/>
    <property type="project" value="InterPro"/>
</dbReference>
<dbReference type="InterPro" id="IPR030395">
    <property type="entry name" value="GP_PDE_dom"/>
</dbReference>
<dbReference type="EMBL" id="CAEZSJ010000018">
    <property type="protein sequence ID" value="CAB4533619.1"/>
    <property type="molecule type" value="Genomic_DNA"/>
</dbReference>
<evidence type="ECO:0000259" key="1">
    <source>
        <dbReference type="PROSITE" id="PS51704"/>
    </source>
</evidence>
<proteinExistence type="predicted"/>
<organism evidence="2">
    <name type="scientific">freshwater metagenome</name>
    <dbReference type="NCBI Taxonomy" id="449393"/>
    <lineage>
        <taxon>unclassified sequences</taxon>
        <taxon>metagenomes</taxon>
        <taxon>ecological metagenomes</taxon>
    </lineage>
</organism>
<evidence type="ECO:0000313" key="2">
    <source>
        <dbReference type="EMBL" id="CAB4533619.1"/>
    </source>
</evidence>
<dbReference type="GO" id="GO:0006629">
    <property type="term" value="P:lipid metabolic process"/>
    <property type="evidence" value="ECO:0007669"/>
    <property type="project" value="InterPro"/>
</dbReference>
<dbReference type="PANTHER" id="PTHR46211:SF13">
    <property type="entry name" value="GLYCEROPHOSPHODIESTER PHOSPHODIESTERASE 1-RELATED"/>
    <property type="match status" value="1"/>
</dbReference>
<name>A0A6J6B5L8_9ZZZZ</name>
<dbReference type="InterPro" id="IPR017946">
    <property type="entry name" value="PLC-like_Pdiesterase_TIM-brl"/>
</dbReference>
<dbReference type="PROSITE" id="PS51704">
    <property type="entry name" value="GP_PDE"/>
    <property type="match status" value="1"/>
</dbReference>
<sequence>MKVFAHRGASGRSPEMTLSAYISAIEDKADGFECDVRLTLDQEIACFHDADTERIAGVKRRVSKMKLSEIRDLAATITLDELISLAIANKKDLLIESKHPVATGGLVEKRVLDLLKQRSAEISQSGIEIICMSFSWFAVKRFIKSHKSCTVAEFYLQALVAPTKVVALKIDLIKSHPRLVTRLQRRGKRIFVWTVNEESDLEFCKKLGIDGVITNYPDRAQKYV</sequence>
<dbReference type="Gene3D" id="3.20.20.190">
    <property type="entry name" value="Phosphatidylinositol (PI) phosphodiesterase"/>
    <property type="match status" value="1"/>
</dbReference>
<dbReference type="SUPFAM" id="SSF51695">
    <property type="entry name" value="PLC-like phosphodiesterases"/>
    <property type="match status" value="1"/>
</dbReference>
<dbReference type="Pfam" id="PF03009">
    <property type="entry name" value="GDPD"/>
    <property type="match status" value="1"/>
</dbReference>